<dbReference type="OrthoDB" id="5638018at2"/>
<evidence type="ECO:0000313" key="1">
    <source>
        <dbReference type="EMBL" id="GEO10844.1"/>
    </source>
</evidence>
<dbReference type="Gene3D" id="3.20.170.20">
    <property type="entry name" value="Protein of unknown function DUF952"/>
    <property type="match status" value="1"/>
</dbReference>
<dbReference type="PANTHER" id="PTHR34129:SF1">
    <property type="entry name" value="DUF952 DOMAIN-CONTAINING PROTEIN"/>
    <property type="match status" value="1"/>
</dbReference>
<evidence type="ECO:0008006" key="3">
    <source>
        <dbReference type="Google" id="ProtNLM"/>
    </source>
</evidence>
<accession>A0A512BFV0</accession>
<dbReference type="PANTHER" id="PTHR34129">
    <property type="entry name" value="BLR1139 PROTEIN"/>
    <property type="match status" value="1"/>
</dbReference>
<organism evidence="1 2">
    <name type="scientific">Segetibacter aerophilus</name>
    <dbReference type="NCBI Taxonomy" id="670293"/>
    <lineage>
        <taxon>Bacteria</taxon>
        <taxon>Pseudomonadati</taxon>
        <taxon>Bacteroidota</taxon>
        <taxon>Chitinophagia</taxon>
        <taxon>Chitinophagales</taxon>
        <taxon>Chitinophagaceae</taxon>
        <taxon>Segetibacter</taxon>
    </lineage>
</organism>
<dbReference type="Pfam" id="PF06108">
    <property type="entry name" value="DUF952"/>
    <property type="match status" value="1"/>
</dbReference>
<protein>
    <recommendedName>
        <fullName evidence="3">DUF952 domain-containing protein</fullName>
    </recommendedName>
</protein>
<proteinExistence type="predicted"/>
<evidence type="ECO:0000313" key="2">
    <source>
        <dbReference type="Proteomes" id="UP000321513"/>
    </source>
</evidence>
<dbReference type="EMBL" id="BJYT01000013">
    <property type="protein sequence ID" value="GEO10844.1"/>
    <property type="molecule type" value="Genomic_DNA"/>
</dbReference>
<reference evidence="1 2" key="1">
    <citation type="submission" date="2019-07" db="EMBL/GenBank/DDBJ databases">
        <title>Whole genome shotgun sequence of Segetibacter aerophilus NBRC 106135.</title>
        <authorList>
            <person name="Hosoyama A."/>
            <person name="Uohara A."/>
            <person name="Ohji S."/>
            <person name="Ichikawa N."/>
        </authorList>
    </citation>
    <scope>NUCLEOTIDE SEQUENCE [LARGE SCALE GENOMIC DNA]</scope>
    <source>
        <strain evidence="1 2">NBRC 106135</strain>
    </source>
</reference>
<comment type="caution">
    <text evidence="1">The sequence shown here is derived from an EMBL/GenBank/DDBJ whole genome shotgun (WGS) entry which is preliminary data.</text>
</comment>
<gene>
    <name evidence="1" type="ORF">SAE01_33400</name>
</gene>
<dbReference type="InterPro" id="IPR009297">
    <property type="entry name" value="DUF952"/>
</dbReference>
<sequence length="117" mass="13676">MDSQVIYHLTTVEEWEDAQDKGSYEPPSFQREGFVHCCTQEQLESVQERHFKGQENLVKLVIDPSLLNQKLQYDRDEQLQQEFPHVYGPLNLSAVIEIVFLAPITSDKENIDNRRVD</sequence>
<dbReference type="Proteomes" id="UP000321513">
    <property type="component" value="Unassembled WGS sequence"/>
</dbReference>
<keyword evidence="2" id="KW-1185">Reference proteome</keyword>
<dbReference type="RefSeq" id="WP_147204956.1">
    <property type="nucleotide sequence ID" value="NZ_BJYT01000013.1"/>
</dbReference>
<dbReference type="AlphaFoldDB" id="A0A512BFV0"/>
<name>A0A512BFV0_9BACT</name>
<dbReference type="SUPFAM" id="SSF56399">
    <property type="entry name" value="ADP-ribosylation"/>
    <property type="match status" value="1"/>
</dbReference>